<reference evidence="4" key="1">
    <citation type="submission" date="2023-06" db="EMBL/GenBank/DDBJ databases">
        <title>Identification and characterization of horizontal gene transfer across gut microbiota members of farm animals based on homology search.</title>
        <authorList>
            <person name="Zeman M."/>
            <person name="Kubasova T."/>
            <person name="Jahodarova E."/>
            <person name="Nykrynova M."/>
            <person name="Rychlik I."/>
        </authorList>
    </citation>
    <scope>NUCLEOTIDE SEQUENCE [LARGE SCALE GENOMIC DNA]</scope>
    <source>
        <strain evidence="4">105_WCHN</strain>
    </source>
</reference>
<dbReference type="Proteomes" id="UP001529423">
    <property type="component" value="Unassembled WGS sequence"/>
</dbReference>
<dbReference type="InterPro" id="IPR008599">
    <property type="entry name" value="Diacid_rec"/>
</dbReference>
<sequence>MKLNPQLAQSIVDHMMDQIPYSINIMNEHGYIIASGNPDRINTLHVGAVDVIKQGKTLPMDQVHGSHGQPGVNMPITYEGQIIGVVGITGDPAKVVPLASLLKTAVELLLKQSVVDQEKRENEKSQQRFLYHLLQATQDHPAPASLVAEARELNIDLTIPRTVVAIRCQVTDLERLNTDPTNLTFTLADNIGLVIVQADFVRRRLLKQLAVQKIAYGVSEPTTLVGQGAQQAVATLKLRENFQDDHLTEYHQVQIIDLVLKSHLPVQSLVNQFAELFGSETGKELITTIREFIKCNLNVNQTAKHLFTHRNTVNYRLEKIKEAFHLDPKKATDLFQLYIGYAYFVNRDDLTSDIFSLK</sequence>
<evidence type="ECO:0000259" key="1">
    <source>
        <dbReference type="Pfam" id="PF05651"/>
    </source>
</evidence>
<dbReference type="InterPro" id="IPR025736">
    <property type="entry name" value="PucR_C-HTH_dom"/>
</dbReference>
<feature type="domain" description="Putative sugar diacid recognition" evidence="1">
    <location>
        <begin position="3"/>
        <end position="133"/>
    </location>
</feature>
<protein>
    <submittedName>
        <fullName evidence="3">Sugar diacid recognition domain-containing protein</fullName>
    </submittedName>
</protein>
<dbReference type="InterPro" id="IPR051448">
    <property type="entry name" value="CdaR-like_regulators"/>
</dbReference>
<evidence type="ECO:0000313" key="4">
    <source>
        <dbReference type="Proteomes" id="UP001529423"/>
    </source>
</evidence>
<gene>
    <name evidence="3" type="ORF">QUW46_09160</name>
</gene>
<dbReference type="EMBL" id="JAUDEO010000098">
    <property type="protein sequence ID" value="MDM8334718.1"/>
    <property type="molecule type" value="Genomic_DNA"/>
</dbReference>
<organism evidence="3 4">
    <name type="scientific">Limosilactobacillus panis</name>
    <dbReference type="NCBI Taxonomy" id="47493"/>
    <lineage>
        <taxon>Bacteria</taxon>
        <taxon>Bacillati</taxon>
        <taxon>Bacillota</taxon>
        <taxon>Bacilli</taxon>
        <taxon>Lactobacillales</taxon>
        <taxon>Lactobacillaceae</taxon>
        <taxon>Limosilactobacillus</taxon>
    </lineage>
</organism>
<dbReference type="PANTHER" id="PTHR33744">
    <property type="entry name" value="CARBOHYDRATE DIACID REGULATOR"/>
    <property type="match status" value="1"/>
</dbReference>
<dbReference type="Pfam" id="PF13556">
    <property type="entry name" value="HTH_30"/>
    <property type="match status" value="1"/>
</dbReference>
<dbReference type="Pfam" id="PF05651">
    <property type="entry name" value="Diacid_rec"/>
    <property type="match status" value="1"/>
</dbReference>
<proteinExistence type="predicted"/>
<keyword evidence="4" id="KW-1185">Reference proteome</keyword>
<dbReference type="RefSeq" id="WP_289561442.1">
    <property type="nucleotide sequence ID" value="NZ_JAUDEO010000098.1"/>
</dbReference>
<name>A0ABT7VPS3_9LACO</name>
<feature type="domain" description="PucR C-terminal helix-turn-helix" evidence="2">
    <location>
        <begin position="285"/>
        <end position="340"/>
    </location>
</feature>
<accession>A0ABT7VPS3</accession>
<evidence type="ECO:0000259" key="2">
    <source>
        <dbReference type="Pfam" id="PF13556"/>
    </source>
</evidence>
<reference evidence="3 4" key="2">
    <citation type="submission" date="2023-06" db="EMBL/GenBank/DDBJ databases">
        <title>Identification and characterization of horizontal gene transfer across gut microbiota members of farm animals based on homology search.</title>
        <authorList>
            <person name="Schwarzerova J."/>
            <person name="Nykrynova M."/>
            <person name="Jureckova K."/>
            <person name="Cejkova D."/>
            <person name="Rychlik I."/>
        </authorList>
    </citation>
    <scope>NUCLEOTIDE SEQUENCE [LARGE SCALE GENOMIC DNA]</scope>
    <source>
        <strain evidence="3 4">105_WCHN</strain>
    </source>
</reference>
<comment type="caution">
    <text evidence="3">The sequence shown here is derived from an EMBL/GenBank/DDBJ whole genome shotgun (WGS) entry which is preliminary data.</text>
</comment>
<dbReference type="PANTHER" id="PTHR33744:SF15">
    <property type="entry name" value="CARBOHYDRATE DIACID REGULATOR"/>
    <property type="match status" value="1"/>
</dbReference>
<evidence type="ECO:0000313" key="3">
    <source>
        <dbReference type="EMBL" id="MDM8334718.1"/>
    </source>
</evidence>